<comment type="caution">
    <text evidence="1">The sequence shown here is derived from an EMBL/GenBank/DDBJ whole genome shotgun (WGS) entry which is preliminary data.</text>
</comment>
<dbReference type="RefSeq" id="WP_217747617.1">
    <property type="nucleotide sequence ID" value="NZ_JAHOEB010000029.1"/>
</dbReference>
<dbReference type="EMBL" id="JAHOEL010000030">
    <property type="protein sequence ID" value="MBV3392804.1"/>
    <property type="molecule type" value="Genomic_DNA"/>
</dbReference>
<dbReference type="Proteomes" id="UP001196408">
    <property type="component" value="Unassembled WGS sequence"/>
</dbReference>
<sequence length="100" mass="11892">MHKKVDRARLFLSFDALKGFKELLQEDTTIPKKELCEDQSYELNWKIHQIQEGDEVELVYYTGSSYSKIRGTIQIVNLNDHYIYINNHKIQLKNIFSLEL</sequence>
<dbReference type="Pfam" id="PF08863">
    <property type="entry name" value="YolD"/>
    <property type="match status" value="1"/>
</dbReference>
<evidence type="ECO:0000313" key="2">
    <source>
        <dbReference type="EMBL" id="MBV3392804.1"/>
    </source>
</evidence>
<dbReference type="AlphaFoldDB" id="A0AAW4MV11"/>
<name>A0AAW4MV11_9FIRM</name>
<evidence type="ECO:0000313" key="4">
    <source>
        <dbReference type="Proteomes" id="UP001197492"/>
    </source>
</evidence>
<gene>
    <name evidence="1" type="ORF">KSV97_06045</name>
    <name evidence="2" type="ORF">KSW06_05995</name>
</gene>
<dbReference type="Proteomes" id="UP001197492">
    <property type="component" value="Unassembled WGS sequence"/>
</dbReference>
<evidence type="ECO:0000313" key="3">
    <source>
        <dbReference type="Proteomes" id="UP001196408"/>
    </source>
</evidence>
<organism evidence="1 3">
    <name type="scientific">Catenibacterium mitsuokai</name>
    <dbReference type="NCBI Taxonomy" id="100886"/>
    <lineage>
        <taxon>Bacteria</taxon>
        <taxon>Bacillati</taxon>
        <taxon>Bacillota</taxon>
        <taxon>Erysipelotrichia</taxon>
        <taxon>Erysipelotrichales</taxon>
        <taxon>Coprobacillaceae</taxon>
        <taxon>Catenibacterium</taxon>
    </lineage>
</organism>
<dbReference type="EMBL" id="JAHOEF010000031">
    <property type="protein sequence ID" value="MBV3382784.1"/>
    <property type="molecule type" value="Genomic_DNA"/>
</dbReference>
<keyword evidence="4" id="KW-1185">Reference proteome</keyword>
<reference evidence="1 4" key="1">
    <citation type="submission" date="2021-06" db="EMBL/GenBank/DDBJ databases">
        <title>Collection of gut derived symbiotic bacterial strains cultured from healthy donors.</title>
        <authorList>
            <person name="Lin H."/>
            <person name="Littmann E."/>
            <person name="Pamer E.G."/>
        </authorList>
    </citation>
    <scope>NUCLEOTIDE SEQUENCE</scope>
    <source>
        <strain evidence="2 4">MSK.21.70</strain>
        <strain evidence="1">MSK.21.82</strain>
    </source>
</reference>
<dbReference type="InterPro" id="IPR014962">
    <property type="entry name" value="YolD"/>
</dbReference>
<proteinExistence type="predicted"/>
<evidence type="ECO:0000313" key="1">
    <source>
        <dbReference type="EMBL" id="MBV3382784.1"/>
    </source>
</evidence>
<accession>A0AAW4MV11</accession>
<protein>
    <submittedName>
        <fullName evidence="1">YolD-like family protein</fullName>
    </submittedName>
</protein>